<reference evidence="2" key="1">
    <citation type="submission" date="2021-03" db="EMBL/GenBank/DDBJ databases">
        <authorList>
            <person name="Jaffe A."/>
        </authorList>
    </citation>
    <scope>NUCLEOTIDE SEQUENCE</scope>
    <source>
        <strain evidence="2">RIFCSPLOWO2_01_FULL_AR10_48_17</strain>
    </source>
</reference>
<protein>
    <submittedName>
        <fullName evidence="2">Uncharacterized protein</fullName>
    </submittedName>
</protein>
<dbReference type="AlphaFoldDB" id="A0A8T4L975"/>
<dbReference type="Proteomes" id="UP000675968">
    <property type="component" value="Unassembled WGS sequence"/>
</dbReference>
<name>A0A8T4L975_9ARCH</name>
<reference evidence="2" key="2">
    <citation type="submission" date="2021-05" db="EMBL/GenBank/DDBJ databases">
        <title>Protein family content uncovers lineage relationships and bacterial pathway maintenance mechanisms in DPANN archaea.</title>
        <authorList>
            <person name="Castelle C.J."/>
            <person name="Meheust R."/>
            <person name="Jaffe A.L."/>
            <person name="Seitz K."/>
            <person name="Gong X."/>
            <person name="Baker B.J."/>
            <person name="Banfield J.F."/>
        </authorList>
    </citation>
    <scope>NUCLEOTIDE SEQUENCE</scope>
    <source>
        <strain evidence="2">RIFCSPLOWO2_01_FULL_AR10_48_17</strain>
    </source>
</reference>
<gene>
    <name evidence="2" type="ORF">J4215_01890</name>
</gene>
<evidence type="ECO:0000256" key="1">
    <source>
        <dbReference type="SAM" id="MobiDB-lite"/>
    </source>
</evidence>
<sequence>MVARREKTPKSGKIEKPEDTEWRKWFGTLTKDDHKRYLAKLGLGEDDLEEMDEVKRELQSAESEPAEETEK</sequence>
<proteinExistence type="predicted"/>
<comment type="caution">
    <text evidence="2">The sequence shown here is derived from an EMBL/GenBank/DDBJ whole genome shotgun (WGS) entry which is preliminary data.</text>
</comment>
<organism evidence="2 3">
    <name type="scientific">Candidatus Iainarchaeum sp</name>
    <dbReference type="NCBI Taxonomy" id="3101447"/>
    <lineage>
        <taxon>Archaea</taxon>
        <taxon>Candidatus Iainarchaeota</taxon>
        <taxon>Candidatus Iainarchaeia</taxon>
        <taxon>Candidatus Iainarchaeales</taxon>
        <taxon>Candidatus Iainarchaeaceae</taxon>
        <taxon>Candidatus Iainarchaeum</taxon>
    </lineage>
</organism>
<evidence type="ECO:0000313" key="3">
    <source>
        <dbReference type="Proteomes" id="UP000675968"/>
    </source>
</evidence>
<dbReference type="EMBL" id="JAGVWC010000008">
    <property type="protein sequence ID" value="MBS3061310.1"/>
    <property type="molecule type" value="Genomic_DNA"/>
</dbReference>
<evidence type="ECO:0000313" key="2">
    <source>
        <dbReference type="EMBL" id="MBS3061310.1"/>
    </source>
</evidence>
<feature type="region of interest" description="Disordered" evidence="1">
    <location>
        <begin position="48"/>
        <end position="71"/>
    </location>
</feature>
<accession>A0A8T4L975</accession>